<keyword evidence="7" id="KW-1185">Reference proteome</keyword>
<evidence type="ECO:0000256" key="2">
    <source>
        <dbReference type="ARBA" id="ARBA00022737"/>
    </source>
</evidence>
<dbReference type="Gene3D" id="2.130.10.30">
    <property type="entry name" value="Regulator of chromosome condensation 1/beta-lactamase-inhibitor protein II"/>
    <property type="match status" value="2"/>
</dbReference>
<feature type="region of interest" description="Disordered" evidence="3">
    <location>
        <begin position="28"/>
        <end position="69"/>
    </location>
</feature>
<gene>
    <name evidence="6" type="ORF">HGB48_36785</name>
</gene>
<dbReference type="Pfam" id="PF25390">
    <property type="entry name" value="WD40_RLD"/>
    <property type="match status" value="1"/>
</dbReference>
<evidence type="ECO:0000259" key="5">
    <source>
        <dbReference type="Pfam" id="PF25390"/>
    </source>
</evidence>
<dbReference type="InterPro" id="IPR009091">
    <property type="entry name" value="RCC1/BLIP-II"/>
</dbReference>
<evidence type="ECO:0000256" key="1">
    <source>
        <dbReference type="ARBA" id="ARBA00022658"/>
    </source>
</evidence>
<accession>A0A846ZDE3</accession>
<dbReference type="SUPFAM" id="SSF50985">
    <property type="entry name" value="RCC1/BLIP-II"/>
    <property type="match status" value="1"/>
</dbReference>
<dbReference type="InterPro" id="IPR000408">
    <property type="entry name" value="Reg_chr_condens"/>
</dbReference>
<name>A0A846ZDE3_9ACTN</name>
<keyword evidence="2" id="KW-0677">Repeat</keyword>
<evidence type="ECO:0000256" key="4">
    <source>
        <dbReference type="SAM" id="SignalP"/>
    </source>
</evidence>
<dbReference type="EMBL" id="JAAXPI010000145">
    <property type="protein sequence ID" value="NKZ09252.1"/>
    <property type="molecule type" value="Genomic_DNA"/>
</dbReference>
<feature type="compositionally biased region" description="Polar residues" evidence="3">
    <location>
        <begin position="46"/>
        <end position="56"/>
    </location>
</feature>
<proteinExistence type="predicted"/>
<evidence type="ECO:0000313" key="7">
    <source>
        <dbReference type="Proteomes" id="UP000579250"/>
    </source>
</evidence>
<sequence>MTAARRSIAVLLAVPAVLAAAACDRSAAGGAAAPSSPPPAAGSAGTETGTVWTSGLNDHGQLGRPGGTIDVKLAPVTGVGGQGRLGRVRAVAGGGRHSLAVVGGGEVVAWGANDHGQLGDGTRRDSPVPVPVRAPDGRPGTLDGVVAISANNDFSMALRRNGTVVTWGANDHGQRGTGKRGTGRRASPRVPTTVKAPDGRRPLTGVTAIAADGHTELVLRGNGRVLAWGANDYGMVGDGTRRDRALPVPVRGLDGAPRLSGVTRVAIGGQHGLALLRDGRLASWGHNDLGQLGDGSRQDRLTPGLVSGVDGKGVLRDVTGISAAEKHNYALRKDGTVVAWGNNTAGQLGDRSVNLRATPVAVAGGHGPKLRGVAQVFAGEAYGAAILTDGTPLTWGAGGSGQLGSGNRVPRSRPGTLVMAHGAAPGRALSAGAAERHLILLLNPDGS</sequence>
<feature type="region of interest" description="Disordered" evidence="3">
    <location>
        <begin position="115"/>
        <end position="138"/>
    </location>
</feature>
<dbReference type="GO" id="GO:0005737">
    <property type="term" value="C:cytoplasm"/>
    <property type="evidence" value="ECO:0007669"/>
    <property type="project" value="TreeGrafter"/>
</dbReference>
<dbReference type="PRINTS" id="PR00633">
    <property type="entry name" value="RCCNDNSATION"/>
</dbReference>
<feature type="signal peptide" evidence="4">
    <location>
        <begin position="1"/>
        <end position="21"/>
    </location>
</feature>
<dbReference type="InterPro" id="IPR051553">
    <property type="entry name" value="Ran_GTPase-activating"/>
</dbReference>
<evidence type="ECO:0000256" key="3">
    <source>
        <dbReference type="SAM" id="MobiDB-lite"/>
    </source>
</evidence>
<dbReference type="PANTHER" id="PTHR45982:SF1">
    <property type="entry name" value="REGULATOR OF CHROMOSOME CONDENSATION"/>
    <property type="match status" value="1"/>
</dbReference>
<feature type="domain" description="RCC1-like" evidence="5">
    <location>
        <begin position="46"/>
        <end position="361"/>
    </location>
</feature>
<feature type="chain" id="PRO_5038897545" evidence="4">
    <location>
        <begin position="22"/>
        <end position="447"/>
    </location>
</feature>
<dbReference type="PANTHER" id="PTHR45982">
    <property type="entry name" value="REGULATOR OF CHROMOSOME CONDENSATION"/>
    <property type="match status" value="1"/>
</dbReference>
<feature type="compositionally biased region" description="Basic residues" evidence="3">
    <location>
        <begin position="177"/>
        <end position="187"/>
    </location>
</feature>
<reference evidence="6 7" key="1">
    <citation type="submission" date="2020-04" db="EMBL/GenBank/DDBJ databases">
        <title>MicrobeNet Type strains.</title>
        <authorList>
            <person name="Nicholson A.C."/>
        </authorList>
    </citation>
    <scope>NUCLEOTIDE SEQUENCE [LARGE SCALE GENOMIC DNA]</scope>
    <source>
        <strain evidence="6 7">ATCC BAA-277</strain>
    </source>
</reference>
<protein>
    <submittedName>
        <fullName evidence="6">Chromosome condensation regulator RCC1</fullName>
    </submittedName>
</protein>
<organism evidence="6 7">
    <name type="scientific">Actinomadura latina</name>
    <dbReference type="NCBI Taxonomy" id="163603"/>
    <lineage>
        <taxon>Bacteria</taxon>
        <taxon>Bacillati</taxon>
        <taxon>Actinomycetota</taxon>
        <taxon>Actinomycetes</taxon>
        <taxon>Streptosporangiales</taxon>
        <taxon>Thermomonosporaceae</taxon>
        <taxon>Actinomadura</taxon>
    </lineage>
</organism>
<dbReference type="GO" id="GO:0005085">
    <property type="term" value="F:guanyl-nucleotide exchange factor activity"/>
    <property type="evidence" value="ECO:0007669"/>
    <property type="project" value="TreeGrafter"/>
</dbReference>
<dbReference type="PROSITE" id="PS50012">
    <property type="entry name" value="RCC1_3"/>
    <property type="match status" value="7"/>
</dbReference>
<dbReference type="InterPro" id="IPR058923">
    <property type="entry name" value="RCC1-like_dom"/>
</dbReference>
<keyword evidence="4" id="KW-0732">Signal</keyword>
<dbReference type="AlphaFoldDB" id="A0A846ZDE3"/>
<comment type="caution">
    <text evidence="6">The sequence shown here is derived from an EMBL/GenBank/DDBJ whole genome shotgun (WGS) entry which is preliminary data.</text>
</comment>
<evidence type="ECO:0000313" key="6">
    <source>
        <dbReference type="EMBL" id="NKZ09252.1"/>
    </source>
</evidence>
<dbReference type="PROSITE" id="PS00626">
    <property type="entry name" value="RCC1_2"/>
    <property type="match status" value="1"/>
</dbReference>
<dbReference type="RefSeq" id="WP_067632643.1">
    <property type="nucleotide sequence ID" value="NZ_JAAXPI010000145.1"/>
</dbReference>
<dbReference type="PROSITE" id="PS51257">
    <property type="entry name" value="PROKAR_LIPOPROTEIN"/>
    <property type="match status" value="1"/>
</dbReference>
<keyword evidence="1" id="KW-0344">Guanine-nucleotide releasing factor</keyword>
<dbReference type="Proteomes" id="UP000579250">
    <property type="component" value="Unassembled WGS sequence"/>
</dbReference>
<feature type="region of interest" description="Disordered" evidence="3">
    <location>
        <begin position="167"/>
        <end position="201"/>
    </location>
</feature>